<comment type="caution">
    <text evidence="3">The sequence shown here is derived from an EMBL/GenBank/DDBJ whole genome shotgun (WGS) entry which is preliminary data.</text>
</comment>
<feature type="compositionally biased region" description="Low complexity" evidence="1">
    <location>
        <begin position="51"/>
        <end position="65"/>
    </location>
</feature>
<reference evidence="3 4" key="1">
    <citation type="submission" date="2024-09" db="EMBL/GenBank/DDBJ databases">
        <authorList>
            <person name="Sun Q."/>
            <person name="Mori K."/>
        </authorList>
    </citation>
    <scope>NUCLEOTIDE SEQUENCE [LARGE SCALE GENOMIC DNA]</scope>
    <source>
        <strain evidence="3 4">JCM 3028</strain>
    </source>
</reference>
<keyword evidence="2" id="KW-0472">Membrane</keyword>
<evidence type="ECO:0000256" key="2">
    <source>
        <dbReference type="SAM" id="Phobius"/>
    </source>
</evidence>
<feature type="transmembrane region" description="Helical" evidence="2">
    <location>
        <begin position="12"/>
        <end position="30"/>
    </location>
</feature>
<dbReference type="InterPro" id="IPR045777">
    <property type="entry name" value="DUF6203"/>
</dbReference>
<feature type="region of interest" description="Disordered" evidence="1">
    <location>
        <begin position="34"/>
        <end position="65"/>
    </location>
</feature>
<evidence type="ECO:0000256" key="1">
    <source>
        <dbReference type="SAM" id="MobiDB-lite"/>
    </source>
</evidence>
<dbReference type="Proteomes" id="UP001589610">
    <property type="component" value="Unassembled WGS sequence"/>
</dbReference>
<evidence type="ECO:0000313" key="3">
    <source>
        <dbReference type="EMBL" id="MFB9679016.1"/>
    </source>
</evidence>
<dbReference type="RefSeq" id="WP_344746833.1">
    <property type="nucleotide sequence ID" value="NZ_BAAAWW010000106.1"/>
</dbReference>
<organism evidence="3 4">
    <name type="scientific">Streptosporangium vulgare</name>
    <dbReference type="NCBI Taxonomy" id="46190"/>
    <lineage>
        <taxon>Bacteria</taxon>
        <taxon>Bacillati</taxon>
        <taxon>Actinomycetota</taxon>
        <taxon>Actinomycetes</taxon>
        <taxon>Streptosporangiales</taxon>
        <taxon>Streptosporangiaceae</taxon>
        <taxon>Streptosporangium</taxon>
    </lineage>
</organism>
<keyword evidence="2" id="KW-1133">Transmembrane helix</keyword>
<dbReference type="Pfam" id="PF19706">
    <property type="entry name" value="DUF6203"/>
    <property type="match status" value="1"/>
</dbReference>
<accession>A0ABV5TJF8</accession>
<dbReference type="EMBL" id="JBHMBS010000013">
    <property type="protein sequence ID" value="MFB9679016.1"/>
    <property type="molecule type" value="Genomic_DNA"/>
</dbReference>
<keyword evidence="4" id="KW-1185">Reference proteome</keyword>
<name>A0ABV5TJF8_9ACTN</name>
<sequence length="65" mass="7428">MKKFFKVVVARWLSRTPFGLAILGVGWFLGRRRRQREQEQEPAGRGGGRGYVTRGSGRPPRSGRR</sequence>
<evidence type="ECO:0000313" key="4">
    <source>
        <dbReference type="Proteomes" id="UP001589610"/>
    </source>
</evidence>
<gene>
    <name evidence="3" type="ORF">ACFFRH_26355</name>
</gene>
<proteinExistence type="predicted"/>
<keyword evidence="2" id="KW-0812">Transmembrane</keyword>
<protein>
    <submittedName>
        <fullName evidence="3">DUF6203 family protein</fullName>
    </submittedName>
</protein>